<reference evidence="1" key="1">
    <citation type="submission" date="2019-04" db="EMBL/GenBank/DDBJ databases">
        <title>Microbes associate with the intestines of laboratory mice.</title>
        <authorList>
            <person name="Navarre W."/>
            <person name="Wong E."/>
            <person name="Huang K."/>
            <person name="Tropini C."/>
            <person name="Ng K."/>
            <person name="Yu B."/>
        </authorList>
    </citation>
    <scope>NUCLEOTIDE SEQUENCE</scope>
    <source>
        <strain evidence="1">NM04_E33</strain>
    </source>
</reference>
<comment type="caution">
    <text evidence="1">The sequence shown here is derived from an EMBL/GenBank/DDBJ whole genome shotgun (WGS) entry which is preliminary data.</text>
</comment>
<accession>A0AC61RDH7</accession>
<gene>
    <name evidence="1" type="ORF">E5331_16590</name>
</gene>
<sequence>MKTLWLSPTDAENEGQRRVEHLKNVLKNSGIKATCHFMKENVGIQINLVIEMNKRDADRNTIDILKKILSDEENKNYQKCYYFRNKNNDTSYLAEIYKGSPVRAIYMTPQTTEILNSIFDPDNLSKEFNKKIDEGIDVFNDKGSSMITEEEFEKVMPPLQIKDDSTAFEYLFELFENYVEYPSPGDHHALSKDIMTTINYLSDHGLIKELVSYSDEFYSPEICNWVADYLYPVNPQLTFEILKEFAQNADADSSILASDLLNKLDYISYSKRDL</sequence>
<name>A0AC61RDH7_9BACT</name>
<dbReference type="EMBL" id="SRYB01000033">
    <property type="protein sequence ID" value="TGY76929.1"/>
    <property type="molecule type" value="Genomic_DNA"/>
</dbReference>
<protein>
    <submittedName>
        <fullName evidence="1">Uncharacterized protein</fullName>
    </submittedName>
</protein>
<dbReference type="Proteomes" id="UP000306319">
    <property type="component" value="Unassembled WGS sequence"/>
</dbReference>
<evidence type="ECO:0000313" key="1">
    <source>
        <dbReference type="EMBL" id="TGY76929.1"/>
    </source>
</evidence>
<keyword evidence="2" id="KW-1185">Reference proteome</keyword>
<organism evidence="1 2">
    <name type="scientific">Lepagella muris</name>
    <dbReference type="NCBI Taxonomy" id="3032870"/>
    <lineage>
        <taxon>Bacteria</taxon>
        <taxon>Pseudomonadati</taxon>
        <taxon>Bacteroidota</taxon>
        <taxon>Bacteroidia</taxon>
        <taxon>Bacteroidales</taxon>
        <taxon>Muribaculaceae</taxon>
        <taxon>Lepagella</taxon>
    </lineage>
</organism>
<proteinExistence type="predicted"/>
<evidence type="ECO:0000313" key="2">
    <source>
        <dbReference type="Proteomes" id="UP000306319"/>
    </source>
</evidence>